<dbReference type="RefSeq" id="WP_204659644.1">
    <property type="nucleotide sequence ID" value="NZ_CP056775.1"/>
</dbReference>
<dbReference type="EMBL" id="CP056775">
    <property type="protein sequence ID" value="QRR03554.1"/>
    <property type="molecule type" value="Genomic_DNA"/>
</dbReference>
<dbReference type="Proteomes" id="UP000612680">
    <property type="component" value="Chromosome"/>
</dbReference>
<accession>A0ABX7IC85</accession>
<proteinExistence type="predicted"/>
<sequence length="59" mass="6744">MSRTITPKADSHVSNIEIDPELERYQGIILFPEKLAIANEVIRTKKIPEEMQPKVPAEK</sequence>
<organism evidence="1 2">
    <name type="scientific">Dyadobacter sandarakinus</name>
    <dbReference type="NCBI Taxonomy" id="2747268"/>
    <lineage>
        <taxon>Bacteria</taxon>
        <taxon>Pseudomonadati</taxon>
        <taxon>Bacteroidota</taxon>
        <taxon>Cytophagia</taxon>
        <taxon>Cytophagales</taxon>
        <taxon>Spirosomataceae</taxon>
        <taxon>Dyadobacter</taxon>
    </lineage>
</organism>
<evidence type="ECO:0000313" key="2">
    <source>
        <dbReference type="Proteomes" id="UP000612680"/>
    </source>
</evidence>
<protein>
    <submittedName>
        <fullName evidence="1">Uncharacterized protein</fullName>
    </submittedName>
</protein>
<keyword evidence="2" id="KW-1185">Reference proteome</keyword>
<name>A0ABX7IC85_9BACT</name>
<evidence type="ECO:0000313" key="1">
    <source>
        <dbReference type="EMBL" id="QRR03554.1"/>
    </source>
</evidence>
<gene>
    <name evidence="1" type="ORF">HWI92_22885</name>
</gene>
<reference evidence="1 2" key="1">
    <citation type="submission" date="2020-06" db="EMBL/GenBank/DDBJ databases">
        <title>Dyadobacter sandarakinus sp. nov., isolated from the soil of the Arctic Yellow River Station.</title>
        <authorList>
            <person name="Zhang Y."/>
            <person name="Peng F."/>
        </authorList>
    </citation>
    <scope>NUCLEOTIDE SEQUENCE [LARGE SCALE GENOMIC DNA]</scope>
    <source>
        <strain evidence="1 2">Q3-56</strain>
    </source>
</reference>